<dbReference type="PROSITE" id="PS00108">
    <property type="entry name" value="PROTEIN_KINASE_ST"/>
    <property type="match status" value="1"/>
</dbReference>
<accession>A0ABW0IFZ0</accession>
<dbReference type="InterPro" id="IPR000719">
    <property type="entry name" value="Prot_kinase_dom"/>
</dbReference>
<dbReference type="Proteomes" id="UP001596106">
    <property type="component" value="Unassembled WGS sequence"/>
</dbReference>
<keyword evidence="7" id="KW-1133">Transmembrane helix</keyword>
<dbReference type="InterPro" id="IPR050660">
    <property type="entry name" value="NEK_Ser/Thr_kinase"/>
</dbReference>
<keyword evidence="10" id="KW-1185">Reference proteome</keyword>
<keyword evidence="7" id="KW-0472">Membrane</keyword>
<dbReference type="RefSeq" id="WP_379849891.1">
    <property type="nucleotide sequence ID" value="NZ_JBHSMA010000012.1"/>
</dbReference>
<protein>
    <recommendedName>
        <fullName evidence="1">non-specific serine/threonine protein kinase</fullName>
        <ecNumber evidence="1">2.7.11.1</ecNumber>
    </recommendedName>
</protein>
<organism evidence="9 10">
    <name type="scientific">Larkinella bovis</name>
    <dbReference type="NCBI Taxonomy" id="683041"/>
    <lineage>
        <taxon>Bacteria</taxon>
        <taxon>Pseudomonadati</taxon>
        <taxon>Bacteroidota</taxon>
        <taxon>Cytophagia</taxon>
        <taxon>Cytophagales</taxon>
        <taxon>Spirosomataceae</taxon>
        <taxon>Larkinella</taxon>
    </lineage>
</organism>
<keyword evidence="4 9" id="KW-0418">Kinase</keyword>
<gene>
    <name evidence="9" type="ORF">ACFPMF_24000</name>
</gene>
<dbReference type="CDD" id="cd14014">
    <property type="entry name" value="STKc_PknB_like"/>
    <property type="match status" value="1"/>
</dbReference>
<dbReference type="EC" id="2.7.11.1" evidence="1"/>
<keyword evidence="5" id="KW-0067">ATP-binding</keyword>
<keyword evidence="2 9" id="KW-0808">Transferase</keyword>
<evidence type="ECO:0000256" key="4">
    <source>
        <dbReference type="ARBA" id="ARBA00022777"/>
    </source>
</evidence>
<dbReference type="PANTHER" id="PTHR43671">
    <property type="entry name" value="SERINE/THREONINE-PROTEIN KINASE NEK"/>
    <property type="match status" value="1"/>
</dbReference>
<feature type="region of interest" description="Disordered" evidence="6">
    <location>
        <begin position="355"/>
        <end position="431"/>
    </location>
</feature>
<proteinExistence type="predicted"/>
<reference evidence="10" key="1">
    <citation type="journal article" date="2019" name="Int. J. Syst. Evol. Microbiol.">
        <title>The Global Catalogue of Microorganisms (GCM) 10K type strain sequencing project: providing services to taxonomists for standard genome sequencing and annotation.</title>
        <authorList>
            <consortium name="The Broad Institute Genomics Platform"/>
            <consortium name="The Broad Institute Genome Sequencing Center for Infectious Disease"/>
            <person name="Wu L."/>
            <person name="Ma J."/>
        </authorList>
    </citation>
    <scope>NUCLEOTIDE SEQUENCE [LARGE SCALE GENOMIC DNA]</scope>
    <source>
        <strain evidence="10">CCUG 55250</strain>
    </source>
</reference>
<evidence type="ECO:0000256" key="1">
    <source>
        <dbReference type="ARBA" id="ARBA00012513"/>
    </source>
</evidence>
<evidence type="ECO:0000259" key="8">
    <source>
        <dbReference type="PROSITE" id="PS50011"/>
    </source>
</evidence>
<keyword evidence="3" id="KW-0547">Nucleotide-binding</keyword>
<feature type="compositionally biased region" description="Low complexity" evidence="6">
    <location>
        <begin position="417"/>
        <end position="431"/>
    </location>
</feature>
<evidence type="ECO:0000256" key="6">
    <source>
        <dbReference type="SAM" id="MobiDB-lite"/>
    </source>
</evidence>
<dbReference type="GO" id="GO:0004674">
    <property type="term" value="F:protein serine/threonine kinase activity"/>
    <property type="evidence" value="ECO:0007669"/>
    <property type="project" value="UniProtKB-EC"/>
</dbReference>
<dbReference type="Gene3D" id="1.10.510.10">
    <property type="entry name" value="Transferase(Phosphotransferase) domain 1"/>
    <property type="match status" value="1"/>
</dbReference>
<feature type="domain" description="Protein kinase" evidence="8">
    <location>
        <begin position="13"/>
        <end position="278"/>
    </location>
</feature>
<evidence type="ECO:0000256" key="5">
    <source>
        <dbReference type="ARBA" id="ARBA00022840"/>
    </source>
</evidence>
<evidence type="ECO:0000313" key="10">
    <source>
        <dbReference type="Proteomes" id="UP001596106"/>
    </source>
</evidence>
<dbReference type="SMART" id="SM00220">
    <property type="entry name" value="S_TKc"/>
    <property type="match status" value="1"/>
</dbReference>
<dbReference type="EMBL" id="JBHSMA010000012">
    <property type="protein sequence ID" value="MFC5412409.1"/>
    <property type="molecule type" value="Genomic_DNA"/>
</dbReference>
<dbReference type="Pfam" id="PF00069">
    <property type="entry name" value="Pkinase"/>
    <property type="match status" value="1"/>
</dbReference>
<feature type="region of interest" description="Disordered" evidence="6">
    <location>
        <begin position="288"/>
        <end position="321"/>
    </location>
</feature>
<dbReference type="InterPro" id="IPR008271">
    <property type="entry name" value="Ser/Thr_kinase_AS"/>
</dbReference>
<name>A0ABW0IFZ0_9BACT</name>
<evidence type="ECO:0000256" key="3">
    <source>
        <dbReference type="ARBA" id="ARBA00022741"/>
    </source>
</evidence>
<feature type="compositionally biased region" description="Polar residues" evidence="6">
    <location>
        <begin position="355"/>
        <end position="366"/>
    </location>
</feature>
<evidence type="ECO:0000256" key="7">
    <source>
        <dbReference type="SAM" id="Phobius"/>
    </source>
</evidence>
<evidence type="ECO:0000313" key="9">
    <source>
        <dbReference type="EMBL" id="MFC5412409.1"/>
    </source>
</evidence>
<comment type="caution">
    <text evidence="9">The sequence shown here is derived from an EMBL/GenBank/DDBJ whole genome shotgun (WGS) entry which is preliminary data.</text>
</comment>
<feature type="transmembrane region" description="Helical" evidence="7">
    <location>
        <begin position="327"/>
        <end position="347"/>
    </location>
</feature>
<dbReference type="SUPFAM" id="SSF56112">
    <property type="entry name" value="Protein kinase-like (PK-like)"/>
    <property type="match status" value="1"/>
</dbReference>
<keyword evidence="7" id="KW-0812">Transmembrane</keyword>
<feature type="compositionally biased region" description="Low complexity" evidence="6">
    <location>
        <begin position="305"/>
        <end position="315"/>
    </location>
</feature>
<dbReference type="PANTHER" id="PTHR43671:SF13">
    <property type="entry name" value="SERINE_THREONINE-PROTEIN KINASE NEK2"/>
    <property type="match status" value="1"/>
</dbReference>
<evidence type="ECO:0000256" key="2">
    <source>
        <dbReference type="ARBA" id="ARBA00022679"/>
    </source>
</evidence>
<dbReference type="InterPro" id="IPR011009">
    <property type="entry name" value="Kinase-like_dom_sf"/>
</dbReference>
<dbReference type="PROSITE" id="PS50011">
    <property type="entry name" value="PROTEIN_KINASE_DOM"/>
    <property type="match status" value="1"/>
</dbReference>
<sequence>MPTVSVNTHFPGYEIIGEIGRSNARVLKARHLATGDLVAIKHFALNTDEETLRRFRLESQLMTEIRHPNVVAVREVALDLAMPFIVMEWVEGGNLRTLFQEKGHLDVPSTIRLGLQMAGAFQAIHPRGIIHRDIKPENILYRLLPSGEYHFLLTDFGVARLREQTQTMTGQSLMTYEYASPEQFDNPRGVDVATDYYSLGVVLYECVAGRVPFSMADSAGIASFMNQVLRSDPPALQPPDQSLPPSLEALIPWLLAKVPAQRLSEVHELKVLLGQANVEYWQAGRTSASPAPVRNRTLAAPVSVPTPAEPDFTTPEPEDDPVSGVNWTWVTLGVVVVAVLVGFFLFYRSQPTTSGFETDQNTFSKSDSLRSEVMQTDTTRAGEEYPVEETPADADTIPTDSAPPVDSTQRTAPAPVPDSTRTTPDSTRTTN</sequence>